<keyword evidence="4 5" id="KW-0472">Membrane</keyword>
<evidence type="ECO:0000256" key="4">
    <source>
        <dbReference type="ARBA" id="ARBA00023136"/>
    </source>
</evidence>
<comment type="caution">
    <text evidence="6">The sequence shown here is derived from an EMBL/GenBank/DDBJ whole genome shotgun (WGS) entry which is preliminary data.</text>
</comment>
<protein>
    <recommendedName>
        <fullName evidence="5">UPF0391 membrane protein FKG94_19925</fullName>
    </recommendedName>
</protein>
<keyword evidence="1 5" id="KW-1003">Cell membrane</keyword>
<evidence type="ECO:0000256" key="5">
    <source>
        <dbReference type="HAMAP-Rule" id="MF_01361"/>
    </source>
</evidence>
<dbReference type="AlphaFoldDB" id="A0A545T1R2"/>
<dbReference type="InterPro" id="IPR009760">
    <property type="entry name" value="DUF1328"/>
</dbReference>
<keyword evidence="3 5" id="KW-1133">Transmembrane helix</keyword>
<feature type="transmembrane region" description="Helical" evidence="5">
    <location>
        <begin position="5"/>
        <end position="24"/>
    </location>
</feature>
<keyword evidence="2 5" id="KW-0812">Transmembrane</keyword>
<comment type="similarity">
    <text evidence="5">Belongs to the UPF0391 family.</text>
</comment>
<keyword evidence="7" id="KW-1185">Reference proteome</keyword>
<organism evidence="6 7">
    <name type="scientific">Exilibacterium tricleocarpae</name>
    <dbReference type="NCBI Taxonomy" id="2591008"/>
    <lineage>
        <taxon>Bacteria</taxon>
        <taxon>Pseudomonadati</taxon>
        <taxon>Pseudomonadota</taxon>
        <taxon>Gammaproteobacteria</taxon>
        <taxon>Cellvibrionales</taxon>
        <taxon>Cellvibrionaceae</taxon>
        <taxon>Exilibacterium</taxon>
    </lineage>
</organism>
<proteinExistence type="inferred from homology"/>
<evidence type="ECO:0000256" key="2">
    <source>
        <dbReference type="ARBA" id="ARBA00022692"/>
    </source>
</evidence>
<dbReference type="RefSeq" id="WP_142928700.1">
    <property type="nucleotide sequence ID" value="NZ_ML660100.1"/>
</dbReference>
<accession>A0A545T1R2</accession>
<evidence type="ECO:0000256" key="3">
    <source>
        <dbReference type="ARBA" id="ARBA00022989"/>
    </source>
</evidence>
<evidence type="ECO:0000313" key="6">
    <source>
        <dbReference type="EMBL" id="TQV71158.1"/>
    </source>
</evidence>
<dbReference type="NCBIfam" id="NF010229">
    <property type="entry name" value="PRK13682.1-4"/>
    <property type="match status" value="1"/>
</dbReference>
<sequence length="55" mass="5724">MITWAVIFFVIAIVAGLLGFTGIVGAATNMAWVIAVFGLALAIMFAIRGSVPRGQ</sequence>
<evidence type="ECO:0000313" key="7">
    <source>
        <dbReference type="Proteomes" id="UP000319732"/>
    </source>
</evidence>
<dbReference type="HAMAP" id="MF_01361">
    <property type="entry name" value="UPF0391"/>
    <property type="match status" value="1"/>
</dbReference>
<dbReference type="PIRSF" id="PIRSF036466">
    <property type="entry name" value="UCP036466"/>
    <property type="match status" value="1"/>
</dbReference>
<comment type="caution">
    <text evidence="5">Lacks conserved residue(s) required for the propagation of feature annotation.</text>
</comment>
<dbReference type="Pfam" id="PF07043">
    <property type="entry name" value="DUF1328"/>
    <property type="match status" value="1"/>
</dbReference>
<gene>
    <name evidence="6" type="ORF">FKG94_19925</name>
</gene>
<reference evidence="6 7" key="1">
    <citation type="submission" date="2019-06" db="EMBL/GenBank/DDBJ databases">
        <title>Whole genome sequence for Cellvibrionaceae sp. R142.</title>
        <authorList>
            <person name="Wang G."/>
        </authorList>
    </citation>
    <scope>NUCLEOTIDE SEQUENCE [LARGE SCALE GENOMIC DNA]</scope>
    <source>
        <strain evidence="6 7">R142</strain>
    </source>
</reference>
<name>A0A545T1R2_9GAMM</name>
<dbReference type="EMBL" id="VHSG01000022">
    <property type="protein sequence ID" value="TQV71158.1"/>
    <property type="molecule type" value="Genomic_DNA"/>
</dbReference>
<dbReference type="GO" id="GO:0005886">
    <property type="term" value="C:plasma membrane"/>
    <property type="evidence" value="ECO:0007669"/>
    <property type="project" value="UniProtKB-UniRule"/>
</dbReference>
<dbReference type="Proteomes" id="UP000319732">
    <property type="component" value="Unassembled WGS sequence"/>
</dbReference>
<dbReference type="OrthoDB" id="5461362at2"/>
<feature type="transmembrane region" description="Helical" evidence="5">
    <location>
        <begin position="30"/>
        <end position="47"/>
    </location>
</feature>
<evidence type="ECO:0000256" key="1">
    <source>
        <dbReference type="ARBA" id="ARBA00022475"/>
    </source>
</evidence>